<keyword evidence="2 4" id="KW-0503">Monooxygenase</keyword>
<dbReference type="InterPro" id="IPR036661">
    <property type="entry name" value="Luciferase-like_sf"/>
</dbReference>
<dbReference type="AlphaFoldDB" id="A0A0B2B2U8"/>
<dbReference type="GO" id="GO:0005829">
    <property type="term" value="C:cytosol"/>
    <property type="evidence" value="ECO:0007669"/>
    <property type="project" value="TreeGrafter"/>
</dbReference>
<keyword evidence="1" id="KW-0560">Oxidoreductase</keyword>
<dbReference type="SUPFAM" id="SSF51679">
    <property type="entry name" value="Bacterial luciferase-like"/>
    <property type="match status" value="1"/>
</dbReference>
<dbReference type="NCBIfam" id="TIGR04020">
    <property type="entry name" value="seco_metab_LLM"/>
    <property type="match status" value="1"/>
</dbReference>
<accession>A0A0B2B2U8</accession>
<evidence type="ECO:0000259" key="3">
    <source>
        <dbReference type="Pfam" id="PF00296"/>
    </source>
</evidence>
<proteinExistence type="predicted"/>
<protein>
    <submittedName>
        <fullName evidence="4">Natural product biosynthesis luciferase-like monooxygenase protein</fullName>
    </submittedName>
</protein>
<dbReference type="GO" id="GO:0004497">
    <property type="term" value="F:monooxygenase activity"/>
    <property type="evidence" value="ECO:0007669"/>
    <property type="project" value="UniProtKB-KW"/>
</dbReference>
<dbReference type="PANTHER" id="PTHR30137">
    <property type="entry name" value="LUCIFERASE-LIKE MONOOXYGENASE"/>
    <property type="match status" value="1"/>
</dbReference>
<dbReference type="EMBL" id="PGEZ01000002">
    <property type="protein sequence ID" value="PJJ54102.1"/>
    <property type="molecule type" value="Genomic_DNA"/>
</dbReference>
<dbReference type="InterPro" id="IPR011251">
    <property type="entry name" value="Luciferase-like_dom"/>
</dbReference>
<reference evidence="4 5" key="1">
    <citation type="submission" date="2017-11" db="EMBL/GenBank/DDBJ databases">
        <title>Genomic Encyclopedia of Archaeal and Bacterial Type Strains, Phase II (KMG-II): From Individual Species to Whole Genera.</title>
        <authorList>
            <person name="Goeker M."/>
        </authorList>
    </citation>
    <scope>NUCLEOTIDE SEQUENCE [LARGE SCALE GENOMIC DNA]</scope>
    <source>
        <strain evidence="4 5">DSM 27763</strain>
    </source>
</reference>
<sequence length="338" mass="36966">MDASVFFFSADAEADGGAEDRYGLVKAVARGIDDSSLCGLWTPERHFNVFGGLYPNPSVLGAAIAMATERVAVRAGSVVLPLHDPVRVAEEWSVVDNLSAGRAEIAFSSGWHANDFVLAPEAYADRHATFDDAMDQFVRLWHGESEKRTNGNGEQVPISVHPRPRRLDVPLWLSGQSDATFRHAARRGMGIVTNFTGKQFDDLERRIALYRSEFVPSPHTPSPRVGLMLHTYVNDDAGAIADALDTSYDAYIRRHLDLQRQNDAVDIAPDDLEDMVATAKARLLRGGGLVGSKTECAQRIRRFADIGVTEIACLVDFGIDAERVLDGLDDLDDVVSSV</sequence>
<organism evidence="4 5">
    <name type="scientific">Mumia flava</name>
    <dbReference type="NCBI Taxonomy" id="1348852"/>
    <lineage>
        <taxon>Bacteria</taxon>
        <taxon>Bacillati</taxon>
        <taxon>Actinomycetota</taxon>
        <taxon>Actinomycetes</taxon>
        <taxon>Propionibacteriales</taxon>
        <taxon>Nocardioidaceae</taxon>
        <taxon>Mumia</taxon>
    </lineage>
</organism>
<gene>
    <name evidence="4" type="ORF">CLV56_3606</name>
</gene>
<comment type="caution">
    <text evidence="4">The sequence shown here is derived from an EMBL/GenBank/DDBJ whole genome shotgun (WGS) entry which is preliminary data.</text>
</comment>
<dbReference type="Gene3D" id="3.20.20.30">
    <property type="entry name" value="Luciferase-like domain"/>
    <property type="match status" value="1"/>
</dbReference>
<dbReference type="InterPro" id="IPR050766">
    <property type="entry name" value="Bact_Lucif_Oxidored"/>
</dbReference>
<evidence type="ECO:0000313" key="4">
    <source>
        <dbReference type="EMBL" id="PJJ54102.1"/>
    </source>
</evidence>
<dbReference type="OrthoDB" id="7903015at2"/>
<dbReference type="GO" id="GO:0016705">
    <property type="term" value="F:oxidoreductase activity, acting on paired donors, with incorporation or reduction of molecular oxygen"/>
    <property type="evidence" value="ECO:0007669"/>
    <property type="project" value="InterPro"/>
</dbReference>
<keyword evidence="5" id="KW-1185">Reference proteome</keyword>
<feature type="domain" description="Luciferase-like" evidence="3">
    <location>
        <begin position="4"/>
        <end position="310"/>
    </location>
</feature>
<evidence type="ECO:0000256" key="2">
    <source>
        <dbReference type="ARBA" id="ARBA00023033"/>
    </source>
</evidence>
<dbReference type="PANTHER" id="PTHR30137:SF8">
    <property type="entry name" value="BLR5498 PROTEIN"/>
    <property type="match status" value="1"/>
</dbReference>
<dbReference type="RefSeq" id="WP_039368955.1">
    <property type="nucleotide sequence ID" value="NZ_PGEZ01000002.1"/>
</dbReference>
<name>A0A0B2B2U8_9ACTN</name>
<dbReference type="InterPro" id="IPR024011">
    <property type="entry name" value="Biosynth_lucif-like_mOase_dom"/>
</dbReference>
<dbReference type="Proteomes" id="UP000230842">
    <property type="component" value="Unassembled WGS sequence"/>
</dbReference>
<evidence type="ECO:0000313" key="5">
    <source>
        <dbReference type="Proteomes" id="UP000230842"/>
    </source>
</evidence>
<dbReference type="Pfam" id="PF00296">
    <property type="entry name" value="Bac_luciferase"/>
    <property type="match status" value="1"/>
</dbReference>
<evidence type="ECO:0000256" key="1">
    <source>
        <dbReference type="ARBA" id="ARBA00023002"/>
    </source>
</evidence>